<dbReference type="PANTHER" id="PTHR19376:SF54">
    <property type="entry name" value="DNA-DIRECTED RNA POLYMERASE SUBUNIT BETA"/>
    <property type="match status" value="1"/>
</dbReference>
<dbReference type="Gene3D" id="3.90.1100.10">
    <property type="match status" value="1"/>
</dbReference>
<evidence type="ECO:0000256" key="2">
    <source>
        <dbReference type="ARBA" id="ARBA00007616"/>
    </source>
</evidence>
<evidence type="ECO:0000313" key="14">
    <source>
        <dbReference type="EMBL" id="AGX88740.1"/>
    </source>
</evidence>
<dbReference type="InterPro" id="IPR042102">
    <property type="entry name" value="RNA_pol_Rpb1_3_sf"/>
</dbReference>
<evidence type="ECO:0000256" key="7">
    <source>
        <dbReference type="ARBA" id="ARBA00022679"/>
    </source>
</evidence>
<keyword evidence="11" id="KW-0804">Transcription</keyword>
<gene>
    <name evidence="14" type="ORF">Cenrod_2690</name>
</gene>
<evidence type="ECO:0000256" key="10">
    <source>
        <dbReference type="ARBA" id="ARBA00022833"/>
    </source>
</evidence>
<dbReference type="Gene3D" id="3.90.79.10">
    <property type="entry name" value="Nucleoside Triphosphate Pyrophosphohydrolase"/>
    <property type="match status" value="1"/>
</dbReference>
<dbReference type="SUPFAM" id="SSF55811">
    <property type="entry name" value="Nudix"/>
    <property type="match status" value="1"/>
</dbReference>
<keyword evidence="15" id="KW-1185">Reference proteome</keyword>
<dbReference type="Proteomes" id="UP000017184">
    <property type="component" value="Chromosome"/>
</dbReference>
<evidence type="ECO:0000259" key="13">
    <source>
        <dbReference type="SMART" id="SM00663"/>
    </source>
</evidence>
<dbReference type="OrthoDB" id="9815296at2"/>
<dbReference type="GO" id="GO:0006351">
    <property type="term" value="P:DNA-templated transcription"/>
    <property type="evidence" value="ECO:0007669"/>
    <property type="project" value="InterPro"/>
</dbReference>
<dbReference type="eggNOG" id="COG0085">
    <property type="taxonomic scope" value="Bacteria"/>
</dbReference>
<protein>
    <recommendedName>
        <fullName evidence="5">Bifunctional DNA-directed RNA polymerase subunit beta-beta'</fullName>
        <ecNumber evidence="4">2.7.7.6</ecNumber>
    </recommendedName>
</protein>
<accession>U5NBP4</accession>
<dbReference type="KEGG" id="cbx:Cenrod_2690"/>
<dbReference type="InterPro" id="IPR007081">
    <property type="entry name" value="RNA_pol_Rpb1_5"/>
</dbReference>
<dbReference type="Pfam" id="PF04998">
    <property type="entry name" value="RNA_pol_Rpb1_5"/>
    <property type="match status" value="1"/>
</dbReference>
<dbReference type="Gene3D" id="1.10.274.100">
    <property type="entry name" value="RNA polymerase Rpb1, domain 3"/>
    <property type="match status" value="1"/>
</dbReference>
<dbReference type="InterPro" id="IPR045867">
    <property type="entry name" value="DNA-dir_RpoC_beta_prime"/>
</dbReference>
<evidence type="ECO:0000313" key="15">
    <source>
        <dbReference type="Proteomes" id="UP000017184"/>
    </source>
</evidence>
<dbReference type="PANTHER" id="PTHR19376">
    <property type="entry name" value="DNA-DIRECTED RNA POLYMERASE"/>
    <property type="match status" value="1"/>
</dbReference>
<dbReference type="Pfam" id="PF00293">
    <property type="entry name" value="NUDIX"/>
    <property type="match status" value="1"/>
</dbReference>
<dbReference type="InterPro" id="IPR037033">
    <property type="entry name" value="DNA-dir_RNAP_su2_hyb_sf"/>
</dbReference>
<keyword evidence="6 14" id="KW-0240">DNA-directed RNA polymerase</keyword>
<dbReference type="PATRIC" id="fig|946483.4.peg.2717"/>
<dbReference type="InterPro" id="IPR000722">
    <property type="entry name" value="RNA_pol_asu"/>
</dbReference>
<dbReference type="InterPro" id="IPR000086">
    <property type="entry name" value="NUDIX_hydrolase_dom"/>
</dbReference>
<comment type="similarity">
    <text evidence="2">In the N-terminal section; belongs to the RNA polymerase beta chain family.</text>
</comment>
<sequence>MNTISDTSKTVELAFVVCKSVDMADAPSYWLQGNVHLLGPNFLGGHVDPGESPRDAAIRELIEELGDAELGAKWGLSTDSAPGFSVDRLALIKFIKPLHGDDPICLPFYSRRASMERVGLCHFYELDLSSTPEGNAIEERLHWLAGRTHPDDPSLFASQRLTGAELLAEAWRNPVNPFIRAYVKHINRSMTNVPVFKLDLADLESQLEARLRTAMPLENSCISATLVLPKTADIQDAFAYGDSLTMGLELRWSGSDDVFRARMPFAHEGVFVLGEAARDAGHSVAYSRWHPALVAQPGYWAVREFHAGGETARVLKVALENGRVINMRLDEVRKGAIKTRSDQFRYATPVRQGNLPRSLMASLPGPGELVSESSLRERLEEALKVLATNEGIDWLDDQNLRYQRLYTYSAHILAVFGWFLRQIGGSKRDRESFWRAMLSGADAFADQAFPLKHLRKTGRLHSFRPINALDAISRLTSFTKYPYRSEILERLPAVFRQIHPSYRGVVCPFESPESKLVGLTLNLARGVNVDAQGVFKPAVSNDTSLQVGYSASLVPFLCHNDAPRTMMGAKNMKQAVRIRDPRPPMIDTHGDAAIFRLVRPLQELGVLSADVPAAPGRDLLVAYMPYDGLNFEDGIVANQRLRDEESMNWIEDEHIEYFIEPDWELCPGSFGEDSWERSQAAMFDHRGLRRLGSLIQSWPDGDRVAHVQHRYSKNLSHIKLFLASEAELIGLEFLPAPAQGYCSALHLTLRRYRPLAVGDKLMGRHGNKGVIATFIDPERMPRYPADSRLPDSIRGRSVDLLLNPNGVISRMNMGQLIETQATLAMTLGGPKFEGQQQFDALSRQALAGFFEANTHGFDRYGGIRLELPDRGVSTTLPVTTGFQYFLRLKQSPMDKAQVRAVPRSVAGYSRLTGQPLGGRRRGGGQRLGEMEVWALAAHGAGRFLSSALTVKSDYSRLQGNNDEPSTYRSIQDFLKARGLEMATEAGAAVVGVVHAEENAQRLLTSSGLAQVVVRIHARCETCTKTIETEATPKQRDGLKVDLAGWFSRHGLVLTDQTMATLNAELGSLSPPFDWKTTFVVSEHGVGLLIGALHVRMVGKMAYQGDVEVAGKAQTFKGRLDATRITVSKLITSLLTCPEHPEVLLSVDTGEAYTLTQPLPGGLFDSALFGDDGRQFAGLRYPVSIDADHTLVWQVLPVLPARYRSVSNDLGGRSNECDSLTKIYQQMFDTARDVDKLLSNLTQSSSIDKKAALEQVNQKLRQIANNKAELYNQLDNRIKGKFGLLRRFGLGRRVNLSGRFVIVPGPKLAWDQCGLPVGALAMLLADKIALWDALGDLKGIKVEVLDSQFWLKLGERRKLIDVSGEFIASIVHVLAAFLAEHPSIRVVLNRAPSLHKYSVMALRPLLLPVEDGFVLRINPLVCAGFGADFDGDEMSVHMPLTEAEHLEAAQLMSPVAERNLLSVATGKPLAGFSQDMVLGCYLASLSEFDRARFIDIFPDPCCQKILRDYPCWTKAVSQELLGHLCKAHADQAPELISRWVSACFAKASESGSSFGYLDLLSISTPVPAGEDAPGNGELSRRVGRIVESIYPLTEGDPPAGAGFAALANSGARGGPEQTRQMLVMRGMLDPGAIGFTSQDRTCDFTLRTNLLLGMTSDDAFQGAFNGRSSMIDKKLGTPVAGALTRRLVLAAWTWLVEKGHCGVDVPAGSVLACHWLERKRICTHCYGTVFGVSDLSGYACGLIAAQSFGERGTQLSMQSFHTGEKAISLAVLEQWMSRMGEHHRYESFKEGIARFGVYDALDERHLKLIWLAMRGDCTDLDMALFGRGQTFIETATHAQEDRRQLISTSPFLRLLFNQAPVWTDLGTGEPS</sequence>
<dbReference type="GO" id="GO:0003899">
    <property type="term" value="F:DNA-directed RNA polymerase activity"/>
    <property type="evidence" value="ECO:0007669"/>
    <property type="project" value="UniProtKB-EC"/>
</dbReference>
<dbReference type="GO" id="GO:0003677">
    <property type="term" value="F:DNA binding"/>
    <property type="evidence" value="ECO:0007669"/>
    <property type="project" value="InterPro"/>
</dbReference>
<dbReference type="eggNOG" id="COG0086">
    <property type="taxonomic scope" value="Bacteria"/>
</dbReference>
<dbReference type="InterPro" id="IPR007645">
    <property type="entry name" value="RNA_pol_Rpb2_3"/>
</dbReference>
<dbReference type="SUPFAM" id="SSF64484">
    <property type="entry name" value="beta and beta-prime subunits of DNA dependent RNA-polymerase"/>
    <property type="match status" value="2"/>
</dbReference>
<evidence type="ECO:0000256" key="9">
    <source>
        <dbReference type="ARBA" id="ARBA00022801"/>
    </source>
</evidence>
<dbReference type="Gene3D" id="3.90.1800.10">
    <property type="entry name" value="RNA polymerase alpha subunit dimerisation domain"/>
    <property type="match status" value="1"/>
</dbReference>
<evidence type="ECO:0000256" key="3">
    <source>
        <dbReference type="ARBA" id="ARBA00009839"/>
    </source>
</evidence>
<dbReference type="Pfam" id="PF04560">
    <property type="entry name" value="RNA_pol_Rpb2_7"/>
    <property type="match status" value="1"/>
</dbReference>
<dbReference type="InterPro" id="IPR007641">
    <property type="entry name" value="RNA_pol_Rpb2_7"/>
</dbReference>
<dbReference type="Gene3D" id="2.40.40.20">
    <property type="match status" value="1"/>
</dbReference>
<dbReference type="Pfam" id="PF00562">
    <property type="entry name" value="RNA_pol_Rpb2_6"/>
    <property type="match status" value="2"/>
</dbReference>
<evidence type="ECO:0000256" key="12">
    <source>
        <dbReference type="ARBA" id="ARBA00048552"/>
    </source>
</evidence>
<dbReference type="Pfam" id="PF00623">
    <property type="entry name" value="RNA_pol_Rpb1_2"/>
    <property type="match status" value="1"/>
</dbReference>
<proteinExistence type="inferred from homology"/>
<dbReference type="RefSeq" id="WP_022776675.1">
    <property type="nucleotide sequence ID" value="NC_022576.1"/>
</dbReference>
<dbReference type="InterPro" id="IPR007120">
    <property type="entry name" value="DNA-dir_RNAP_su2_dom"/>
</dbReference>
<dbReference type="PROSITE" id="PS00893">
    <property type="entry name" value="NUDIX_BOX"/>
    <property type="match status" value="1"/>
</dbReference>
<organism evidence="14 15">
    <name type="scientific">Candidatus Symbiobacter mobilis CR</name>
    <dbReference type="NCBI Taxonomy" id="946483"/>
    <lineage>
        <taxon>Bacteria</taxon>
        <taxon>Pseudomonadati</taxon>
        <taxon>Pseudomonadota</taxon>
        <taxon>Betaproteobacteria</taxon>
        <taxon>Burkholderiales</taxon>
        <taxon>Comamonadaceae</taxon>
    </lineage>
</organism>
<dbReference type="EC" id="2.7.7.6" evidence="4"/>
<dbReference type="GO" id="GO:0000428">
    <property type="term" value="C:DNA-directed RNA polymerase complex"/>
    <property type="evidence" value="ECO:0007669"/>
    <property type="project" value="UniProtKB-KW"/>
</dbReference>
<dbReference type="InterPro" id="IPR020084">
    <property type="entry name" value="NUDIX_hydrolase_CS"/>
</dbReference>
<evidence type="ECO:0000256" key="1">
    <source>
        <dbReference type="ARBA" id="ARBA00001946"/>
    </source>
</evidence>
<evidence type="ECO:0000256" key="8">
    <source>
        <dbReference type="ARBA" id="ARBA00022695"/>
    </source>
</evidence>
<keyword evidence="9" id="KW-0378">Hydrolase</keyword>
<evidence type="ECO:0000256" key="6">
    <source>
        <dbReference type="ARBA" id="ARBA00022478"/>
    </source>
</evidence>
<name>U5NBP4_9BURK</name>
<dbReference type="InterPro" id="IPR006592">
    <property type="entry name" value="RNA_pol_N"/>
</dbReference>
<dbReference type="eggNOG" id="COG0494">
    <property type="taxonomic scope" value="Bacteria"/>
</dbReference>
<feature type="domain" description="RNA polymerase N-terminal" evidence="13">
    <location>
        <begin position="1188"/>
        <end position="1483"/>
    </location>
</feature>
<keyword evidence="8" id="KW-0548">Nucleotidyltransferase</keyword>
<dbReference type="CDD" id="cd02883">
    <property type="entry name" value="NUDIX_Hydrolase"/>
    <property type="match status" value="1"/>
</dbReference>
<dbReference type="STRING" id="946483.Cenrod_2690"/>
<dbReference type="GO" id="GO:0016787">
    <property type="term" value="F:hydrolase activity"/>
    <property type="evidence" value="ECO:0007669"/>
    <property type="project" value="UniProtKB-KW"/>
</dbReference>
<evidence type="ECO:0000256" key="11">
    <source>
        <dbReference type="ARBA" id="ARBA00023163"/>
    </source>
</evidence>
<dbReference type="InterPro" id="IPR015797">
    <property type="entry name" value="NUDIX_hydrolase-like_dom_sf"/>
</dbReference>
<dbReference type="Gene3D" id="2.40.270.10">
    <property type="entry name" value="DNA-directed RNA polymerase, subunit 2, domain 6"/>
    <property type="match status" value="1"/>
</dbReference>
<keyword evidence="10" id="KW-0862">Zinc</keyword>
<dbReference type="HOGENOM" id="CLU_240531_0_0_4"/>
<reference evidence="14 15" key="1">
    <citation type="journal article" date="2013" name="Genome Biol.">
        <title>Genomic analysis reveals key aspects of prokaryotic symbiosis in the phototrophic consortium "Chlorochromatium aggregatum".</title>
        <authorList>
            <person name="Liu Z."/>
            <person name="Muller J."/>
            <person name="Li T."/>
            <person name="Alvey R.M."/>
            <person name="Vogl K."/>
            <person name="Frigaard N.U."/>
            <person name="Rockwell N.C."/>
            <person name="Boyd E.S."/>
            <person name="Tomsho L.P."/>
            <person name="Schuster S.C."/>
            <person name="Henke P."/>
            <person name="Rohde M."/>
            <person name="Overmann J."/>
            <person name="Bryant D.A."/>
        </authorList>
    </citation>
    <scope>NUCLEOTIDE SEQUENCE [LARGE SCALE GENOMIC DNA]</scope>
    <source>
        <strain evidence="14">CR</strain>
    </source>
</reference>
<dbReference type="SMART" id="SM00663">
    <property type="entry name" value="RPOLA_N"/>
    <property type="match status" value="1"/>
</dbReference>
<comment type="cofactor">
    <cofactor evidence="1">
        <name>Mg(2+)</name>
        <dbReference type="ChEBI" id="CHEBI:18420"/>
    </cofactor>
</comment>
<evidence type="ECO:0000256" key="5">
    <source>
        <dbReference type="ARBA" id="ARBA00018273"/>
    </source>
</evidence>
<dbReference type="Pfam" id="PF04565">
    <property type="entry name" value="RNA_pol_Rpb2_3"/>
    <property type="match status" value="1"/>
</dbReference>
<keyword evidence="7" id="KW-0808">Transferase</keyword>
<comment type="catalytic activity">
    <reaction evidence="12">
        <text>RNA(n) + a ribonucleoside 5'-triphosphate = RNA(n+1) + diphosphate</text>
        <dbReference type="Rhea" id="RHEA:21248"/>
        <dbReference type="Rhea" id="RHEA-COMP:14527"/>
        <dbReference type="Rhea" id="RHEA-COMP:17342"/>
        <dbReference type="ChEBI" id="CHEBI:33019"/>
        <dbReference type="ChEBI" id="CHEBI:61557"/>
        <dbReference type="ChEBI" id="CHEBI:140395"/>
        <dbReference type="EC" id="2.7.7.6"/>
    </reaction>
</comment>
<dbReference type="EMBL" id="CP004885">
    <property type="protein sequence ID" value="AGX88740.1"/>
    <property type="molecule type" value="Genomic_DNA"/>
</dbReference>
<comment type="similarity">
    <text evidence="3">In the C-terminal section; belongs to the RNA polymerase beta' chain family.</text>
</comment>
<evidence type="ECO:0000256" key="4">
    <source>
        <dbReference type="ARBA" id="ARBA00012418"/>
    </source>
</evidence>